<proteinExistence type="predicted"/>
<evidence type="ECO:0000313" key="1">
    <source>
        <dbReference type="EMBL" id="MBK4214340.1"/>
    </source>
</evidence>
<dbReference type="RefSeq" id="WP_200682922.1">
    <property type="nucleotide sequence ID" value="NZ_JAEPRQ010000001.1"/>
</dbReference>
<keyword evidence="2" id="KW-1185">Reference proteome</keyword>
<protein>
    <submittedName>
        <fullName evidence="1">Uncharacterized protein</fullName>
    </submittedName>
</protein>
<organism evidence="1 2">
    <name type="scientific">Paracoccus caeni</name>
    <dbReference type="NCBI Taxonomy" id="657651"/>
    <lineage>
        <taxon>Bacteria</taxon>
        <taxon>Pseudomonadati</taxon>
        <taxon>Pseudomonadota</taxon>
        <taxon>Alphaproteobacteria</taxon>
        <taxon>Rhodobacterales</taxon>
        <taxon>Paracoccaceae</taxon>
        <taxon>Paracoccus</taxon>
    </lineage>
</organism>
<dbReference type="Proteomes" id="UP000640485">
    <property type="component" value="Unassembled WGS sequence"/>
</dbReference>
<name>A0A934S8H7_9RHOB</name>
<dbReference type="InterPro" id="IPR006311">
    <property type="entry name" value="TAT_signal"/>
</dbReference>
<dbReference type="EMBL" id="JAEPRQ010000001">
    <property type="protein sequence ID" value="MBK4214340.1"/>
    <property type="molecule type" value="Genomic_DNA"/>
</dbReference>
<dbReference type="PROSITE" id="PS51318">
    <property type="entry name" value="TAT"/>
    <property type="match status" value="1"/>
</dbReference>
<comment type="caution">
    <text evidence="1">The sequence shown here is derived from an EMBL/GenBank/DDBJ whole genome shotgun (WGS) entry which is preliminary data.</text>
</comment>
<sequence>MAHQTDRRAMLIAAGSVAIAAATGAGASEAHKIQGTVEYESGEVIPKGRLKVFLRNSTSEAGAQQDAIEAELQSDGGSDSISFSFSPPEMAVASSGHEIIATLERADGWLLARGSSVYEPNFPVRIVLYTVMY</sequence>
<dbReference type="AlphaFoldDB" id="A0A934S8H7"/>
<evidence type="ECO:0000313" key="2">
    <source>
        <dbReference type="Proteomes" id="UP000640485"/>
    </source>
</evidence>
<accession>A0A934S8H7</accession>
<gene>
    <name evidence="1" type="ORF">JJJ17_00225</name>
</gene>
<reference evidence="1" key="1">
    <citation type="submission" date="2021-01" db="EMBL/GenBank/DDBJ databases">
        <title>Paracoccus amoyensis sp. nov., isolated from the surface seawater along the coast of Xiamen Island, China.</title>
        <authorList>
            <person name="Lyu L."/>
        </authorList>
    </citation>
    <scope>NUCLEOTIDE SEQUENCE</scope>
    <source>
        <strain evidence="1">MJ17</strain>
    </source>
</reference>